<comment type="caution">
    <text evidence="3">The sequence shown here is derived from an EMBL/GenBank/DDBJ whole genome shotgun (WGS) entry which is preliminary data.</text>
</comment>
<dbReference type="Pfam" id="PF12796">
    <property type="entry name" value="Ank_2"/>
    <property type="match status" value="3"/>
</dbReference>
<keyword evidence="2" id="KW-0732">Signal</keyword>
<dbReference type="AlphaFoldDB" id="A0A4R5MLK7"/>
<dbReference type="Proteomes" id="UP000295668">
    <property type="component" value="Unassembled WGS sequence"/>
</dbReference>
<protein>
    <submittedName>
        <fullName evidence="3">Ankyrin repeat domain-containing protein</fullName>
    </submittedName>
</protein>
<keyword evidence="4" id="KW-1185">Reference proteome</keyword>
<dbReference type="OrthoDB" id="2575953at2"/>
<dbReference type="InterPro" id="IPR001969">
    <property type="entry name" value="Aspartic_peptidase_AS"/>
</dbReference>
<dbReference type="PANTHER" id="PTHR44207">
    <property type="entry name" value="SURFACE ANTIGEN BSPA-LIKE-RELATED"/>
    <property type="match status" value="1"/>
</dbReference>
<keyword evidence="1" id="KW-0040">ANK repeat</keyword>
<evidence type="ECO:0000256" key="2">
    <source>
        <dbReference type="SAM" id="SignalP"/>
    </source>
</evidence>
<evidence type="ECO:0000313" key="3">
    <source>
        <dbReference type="EMBL" id="TDG36502.1"/>
    </source>
</evidence>
<dbReference type="PROSITE" id="PS50297">
    <property type="entry name" value="ANK_REP_REGION"/>
    <property type="match status" value="3"/>
</dbReference>
<dbReference type="GO" id="GO:0006508">
    <property type="term" value="P:proteolysis"/>
    <property type="evidence" value="ECO:0007669"/>
    <property type="project" value="InterPro"/>
</dbReference>
<dbReference type="GO" id="GO:0004190">
    <property type="term" value="F:aspartic-type endopeptidase activity"/>
    <property type="evidence" value="ECO:0007669"/>
    <property type="project" value="InterPro"/>
</dbReference>
<feature type="repeat" description="ANK" evidence="1">
    <location>
        <begin position="89"/>
        <end position="121"/>
    </location>
</feature>
<organism evidence="3 4">
    <name type="scientific">Pedobacter changchengzhani</name>
    <dbReference type="NCBI Taxonomy" id="2529274"/>
    <lineage>
        <taxon>Bacteria</taxon>
        <taxon>Pseudomonadati</taxon>
        <taxon>Bacteroidota</taxon>
        <taxon>Sphingobacteriia</taxon>
        <taxon>Sphingobacteriales</taxon>
        <taxon>Sphingobacteriaceae</taxon>
        <taxon>Pedobacter</taxon>
    </lineage>
</organism>
<feature type="repeat" description="ANK" evidence="1">
    <location>
        <begin position="122"/>
        <end position="156"/>
    </location>
</feature>
<dbReference type="SUPFAM" id="SSF48403">
    <property type="entry name" value="Ankyrin repeat"/>
    <property type="match status" value="2"/>
</dbReference>
<dbReference type="EMBL" id="SJCY01000004">
    <property type="protein sequence ID" value="TDG36502.1"/>
    <property type="molecule type" value="Genomic_DNA"/>
</dbReference>
<accession>A0A4R5MLK7</accession>
<dbReference type="SMART" id="SM00248">
    <property type="entry name" value="ANK"/>
    <property type="match status" value="9"/>
</dbReference>
<dbReference type="InterPro" id="IPR036770">
    <property type="entry name" value="Ankyrin_rpt-contain_sf"/>
</dbReference>
<dbReference type="PROSITE" id="PS00141">
    <property type="entry name" value="ASP_PROTEASE"/>
    <property type="match status" value="1"/>
</dbReference>
<dbReference type="PROSITE" id="PS50088">
    <property type="entry name" value="ANK_REPEAT"/>
    <property type="match status" value="5"/>
</dbReference>
<reference evidence="3 4" key="1">
    <citation type="submission" date="2019-02" db="EMBL/GenBank/DDBJ databases">
        <title>Pedobacter sp. nov., a novel speices isolated from soil of pinguins habitat in Antarcitica.</title>
        <authorList>
            <person name="He R.-H."/>
        </authorList>
    </citation>
    <scope>NUCLEOTIDE SEQUENCE [LARGE SCALE GENOMIC DNA]</scope>
    <source>
        <strain evidence="3 4">E01020</strain>
    </source>
</reference>
<evidence type="ECO:0000313" key="4">
    <source>
        <dbReference type="Proteomes" id="UP000295668"/>
    </source>
</evidence>
<dbReference type="Gene3D" id="1.25.40.20">
    <property type="entry name" value="Ankyrin repeat-containing domain"/>
    <property type="match status" value="3"/>
</dbReference>
<dbReference type="PANTHER" id="PTHR44207:SF1">
    <property type="entry name" value="SURFACE ANTIGEN BSPA-LIKE"/>
    <property type="match status" value="1"/>
</dbReference>
<feature type="repeat" description="ANK" evidence="1">
    <location>
        <begin position="434"/>
        <end position="467"/>
    </location>
</feature>
<feature type="repeat" description="ANK" evidence="1">
    <location>
        <begin position="328"/>
        <end position="360"/>
    </location>
</feature>
<name>A0A4R5MLK7_9SPHI</name>
<feature type="chain" id="PRO_5020399659" evidence="2">
    <location>
        <begin position="19"/>
        <end position="493"/>
    </location>
</feature>
<sequence>MKKIFLIIFAIASMNANAQKNSFLNQSFWKGNPDVTAIKTEIAKGNSASELSNNAMDAVVLAINNNASEESILYLLAQPGNDVNKITHDGRTYLFWAMAKGNLPVTENLLKNGAKVNVQDSHGYSPLMFALNAGQKDTKIYDLLIENGVDLKKELNPDGANALLIAIPNDEDFLLTNYFISKGLDLNSKDASGNTAFNYVAKSGNIDLMNKLISKGVKFNDNAMIMAAQGSGGRTSIPNSLAVFQYLEGSKIKPKALGTNGETALFYIGRKPNQQEIINYFISKGVDVNLADKDGNTAFIMASGSNKDLSTIKLLAKNIQNINHVNLKGTSALAMAFKGNSAEIVQFLVDSGADLSAVDKRGDNIASYLFQGYSTRNLADFDSKLKLLTDKGFDFKTTQSNGNSLYHLALAKNDLSLLKRLEPLKIDVNLKNADGYTVLHKAAMTAKNVEILNYLISIGAKKDATTEFKETAYDLAAENEFLTKNKVSIDFLK</sequence>
<dbReference type="InterPro" id="IPR002110">
    <property type="entry name" value="Ankyrin_rpt"/>
</dbReference>
<evidence type="ECO:0000256" key="1">
    <source>
        <dbReference type="PROSITE-ProRule" id="PRU00023"/>
    </source>
</evidence>
<proteinExistence type="predicted"/>
<gene>
    <name evidence="3" type="ORF">EZJ43_08265</name>
</gene>
<feature type="signal peptide" evidence="2">
    <location>
        <begin position="1"/>
        <end position="18"/>
    </location>
</feature>
<feature type="repeat" description="ANK" evidence="1">
    <location>
        <begin position="260"/>
        <end position="293"/>
    </location>
</feature>
<dbReference type="RefSeq" id="WP_133262231.1">
    <property type="nucleotide sequence ID" value="NZ_SJCY01000004.1"/>
</dbReference>